<evidence type="ECO:0008006" key="3">
    <source>
        <dbReference type="Google" id="ProtNLM"/>
    </source>
</evidence>
<evidence type="ECO:0000256" key="1">
    <source>
        <dbReference type="SAM" id="MobiDB-lite"/>
    </source>
</evidence>
<proteinExistence type="predicted"/>
<dbReference type="Pfam" id="PF00106">
    <property type="entry name" value="adh_short"/>
    <property type="match status" value="1"/>
</dbReference>
<feature type="compositionally biased region" description="Low complexity" evidence="1">
    <location>
        <begin position="46"/>
        <end position="78"/>
    </location>
</feature>
<dbReference type="InterPro" id="IPR002347">
    <property type="entry name" value="SDR_fam"/>
</dbReference>
<reference evidence="2" key="2">
    <citation type="submission" date="2024-07" db="EMBL/GenBank/DDBJ databases">
        <title>Streptomyces haneummycinica sp. nov., a new antibiotic-producing actinobacterium isolated from marine sediment.</title>
        <authorList>
            <person name="Uemura M."/>
            <person name="Hamada M."/>
            <person name="Hirano S."/>
            <person name="Kobayashi K."/>
            <person name="Ohshiro T."/>
            <person name="Kobayashi T."/>
            <person name="Terahara T."/>
        </authorList>
    </citation>
    <scope>NUCLEOTIDE SEQUENCE</scope>
    <source>
        <strain evidence="2">KM77-8</strain>
    </source>
</reference>
<organism evidence="2">
    <name type="scientific">Streptomyces haneummycinicus</name>
    <dbReference type="NCBI Taxonomy" id="3074435"/>
    <lineage>
        <taxon>Bacteria</taxon>
        <taxon>Bacillati</taxon>
        <taxon>Actinomycetota</taxon>
        <taxon>Actinomycetes</taxon>
        <taxon>Kitasatosporales</taxon>
        <taxon>Streptomycetaceae</taxon>
        <taxon>Streptomyces</taxon>
    </lineage>
</organism>
<evidence type="ECO:0000313" key="2">
    <source>
        <dbReference type="EMBL" id="BFO14232.1"/>
    </source>
</evidence>
<name>A0AAT9H9Z8_9ACTN</name>
<protein>
    <recommendedName>
        <fullName evidence="3">SDR family NAD(P)-dependent oxidoreductase</fullName>
    </recommendedName>
</protein>
<dbReference type="SUPFAM" id="SSF51735">
    <property type="entry name" value="NAD(P)-binding Rossmann-fold domains"/>
    <property type="match status" value="1"/>
</dbReference>
<dbReference type="Gene3D" id="3.40.50.720">
    <property type="entry name" value="NAD(P)-binding Rossmann-like Domain"/>
    <property type="match status" value="1"/>
</dbReference>
<dbReference type="AlphaFoldDB" id="A0AAT9H9Z8"/>
<gene>
    <name evidence="2" type="ORF">SHKM778_06200</name>
</gene>
<dbReference type="InterPro" id="IPR036291">
    <property type="entry name" value="NAD(P)-bd_dom_sf"/>
</dbReference>
<reference evidence="2" key="1">
    <citation type="submission" date="2024-06" db="EMBL/GenBank/DDBJ databases">
        <authorList>
            <consortium name="consrtm"/>
            <person name="Uemura M."/>
            <person name="Terahara T."/>
        </authorList>
    </citation>
    <scope>NUCLEOTIDE SEQUENCE</scope>
    <source>
        <strain evidence="2">KM77-8</strain>
    </source>
</reference>
<accession>A0AAT9H9Z8</accession>
<sequence>MYETNVLGTLNLTQALLPKLDASGDGTIVIVSSTAGHATYEGGGATSPPSTAPTSSPRPCAWRSSAARCASSRSRPAW</sequence>
<dbReference type="EMBL" id="AP035768">
    <property type="protein sequence ID" value="BFO14232.1"/>
    <property type="molecule type" value="Genomic_DNA"/>
</dbReference>
<feature type="region of interest" description="Disordered" evidence="1">
    <location>
        <begin position="40"/>
        <end position="78"/>
    </location>
</feature>